<proteinExistence type="predicted"/>
<organism evidence="1 2">
    <name type="scientific">Virgisporangium aurantiacum</name>
    <dbReference type="NCBI Taxonomy" id="175570"/>
    <lineage>
        <taxon>Bacteria</taxon>
        <taxon>Bacillati</taxon>
        <taxon>Actinomycetota</taxon>
        <taxon>Actinomycetes</taxon>
        <taxon>Micromonosporales</taxon>
        <taxon>Micromonosporaceae</taxon>
        <taxon>Virgisporangium</taxon>
    </lineage>
</organism>
<comment type="caution">
    <text evidence="1">The sequence shown here is derived from an EMBL/GenBank/DDBJ whole genome shotgun (WGS) entry which is preliminary data.</text>
</comment>
<name>A0A8J3ZLU5_9ACTN</name>
<protein>
    <recommendedName>
        <fullName evidence="3">DUF4440 domain-containing protein</fullName>
    </recommendedName>
</protein>
<reference evidence="1" key="1">
    <citation type="submission" date="2021-01" db="EMBL/GenBank/DDBJ databases">
        <title>Whole genome shotgun sequence of Virgisporangium aurantiacum NBRC 16421.</title>
        <authorList>
            <person name="Komaki H."/>
            <person name="Tamura T."/>
        </authorList>
    </citation>
    <scope>NUCLEOTIDE SEQUENCE</scope>
    <source>
        <strain evidence="1">NBRC 16421</strain>
    </source>
</reference>
<dbReference type="SUPFAM" id="SSF54427">
    <property type="entry name" value="NTF2-like"/>
    <property type="match status" value="1"/>
</dbReference>
<keyword evidence="2" id="KW-1185">Reference proteome</keyword>
<evidence type="ECO:0008006" key="3">
    <source>
        <dbReference type="Google" id="ProtNLM"/>
    </source>
</evidence>
<sequence length="137" mass="16267">MALDEQDLDRECSALLELHARVRRAHFETDVEQLLAHDADERINVRDARVERRRREESVRTFTEYFDGATYHEWDDVEPPIVSVSRDASLAWMIVSVRVRRTKNGEELRFRYAGIDTFEKRDGRWIKVAEVGTFQRE</sequence>
<evidence type="ECO:0000313" key="2">
    <source>
        <dbReference type="Proteomes" id="UP000612585"/>
    </source>
</evidence>
<gene>
    <name evidence="1" type="ORF">Vau01_112860</name>
</gene>
<dbReference type="Proteomes" id="UP000612585">
    <property type="component" value="Unassembled WGS sequence"/>
</dbReference>
<evidence type="ECO:0000313" key="1">
    <source>
        <dbReference type="EMBL" id="GIJ63770.1"/>
    </source>
</evidence>
<dbReference type="InterPro" id="IPR032710">
    <property type="entry name" value="NTF2-like_dom_sf"/>
</dbReference>
<dbReference type="Gene3D" id="3.10.450.50">
    <property type="match status" value="1"/>
</dbReference>
<dbReference type="AlphaFoldDB" id="A0A8J3ZLU5"/>
<dbReference type="EMBL" id="BOPG01000102">
    <property type="protein sequence ID" value="GIJ63770.1"/>
    <property type="molecule type" value="Genomic_DNA"/>
</dbReference>
<accession>A0A8J3ZLU5</accession>